<dbReference type="Gene3D" id="3.40.190.10">
    <property type="entry name" value="Periplasmic binding protein-like II"/>
    <property type="match status" value="2"/>
</dbReference>
<sequence length="347" mass="36040">MSSKFFAAVTATFLLASGAHAQSILTAETAAPNTTPGISIISLSEAAAKEGVADIQVTSGQTLTNSVQNVAEGKSDIAAAPYILPFLLSRGVGPYAKLGKDTGAELAGNLVALYTYRISVQGLFAYDSAGIGGWDGLEGKTIFNGPPRGAALTNARLLIKTNAGLDEGTGYTGIQVNWGQAVKTIQDGSADAFVLPMAFPDPRVTAGLSSGKMSIFSVSKEIYESDAFANVAKLPGTVSFSIPVAEMGYGEGITIVSEDDTFRGPATVGADIVNVNMDFDLAKSLTAAFIKNIEPIYHAKAPFMPGTWHGEVDPAITDMCGNNPIKYHPGAVAAWEDAGYTIPDCAK</sequence>
<dbReference type="Proteomes" id="UP000184514">
    <property type="component" value="Unassembled WGS sequence"/>
</dbReference>
<protein>
    <recommendedName>
        <fullName evidence="4">NMT1/THI5 like protein</fullName>
    </recommendedName>
</protein>
<evidence type="ECO:0008006" key="4">
    <source>
        <dbReference type="Google" id="ProtNLM"/>
    </source>
</evidence>
<keyword evidence="1" id="KW-0732">Signal</keyword>
<dbReference type="Pfam" id="PF16868">
    <property type="entry name" value="NMT1_3"/>
    <property type="match status" value="1"/>
</dbReference>
<evidence type="ECO:0000313" key="2">
    <source>
        <dbReference type="EMBL" id="OJI92367.1"/>
    </source>
</evidence>
<comment type="caution">
    <text evidence="2">The sequence shown here is derived from an EMBL/GenBank/DDBJ whole genome shotgun (WGS) entry which is preliminary data.</text>
</comment>
<dbReference type="InterPro" id="IPR011852">
    <property type="entry name" value="TRAP_TAXI"/>
</dbReference>
<dbReference type="AlphaFoldDB" id="A0A1L9NSY1"/>
<dbReference type="STRING" id="696762.PFRI_34710"/>
<reference evidence="2 3" key="1">
    <citation type="submission" date="2016-10" db="EMBL/GenBank/DDBJ databases">
        <title>Genome sequence of Planktotalea frisia SH6-1.</title>
        <authorList>
            <person name="Poehlein A."/>
            <person name="Bakenhus I."/>
            <person name="Voget S."/>
            <person name="Brinkhoff T."/>
            <person name="Simon M."/>
        </authorList>
    </citation>
    <scope>NUCLEOTIDE SEQUENCE [LARGE SCALE GENOMIC DNA]</scope>
    <source>
        <strain evidence="2 3">SH6-1</strain>
    </source>
</reference>
<feature type="chain" id="PRO_5012250919" description="NMT1/THI5 like protein" evidence="1">
    <location>
        <begin position="22"/>
        <end position="347"/>
    </location>
</feature>
<keyword evidence="3" id="KW-1185">Reference proteome</keyword>
<dbReference type="RefSeq" id="WP_072631973.1">
    <property type="nucleotide sequence ID" value="NZ_MLCB01000186.1"/>
</dbReference>
<evidence type="ECO:0000256" key="1">
    <source>
        <dbReference type="SAM" id="SignalP"/>
    </source>
</evidence>
<organism evidence="2 3">
    <name type="scientific">Planktotalea frisia</name>
    <dbReference type="NCBI Taxonomy" id="696762"/>
    <lineage>
        <taxon>Bacteria</taxon>
        <taxon>Pseudomonadati</taxon>
        <taxon>Pseudomonadota</taxon>
        <taxon>Alphaproteobacteria</taxon>
        <taxon>Rhodobacterales</taxon>
        <taxon>Paracoccaceae</taxon>
        <taxon>Planktotalea</taxon>
    </lineage>
</organism>
<dbReference type="SUPFAM" id="SSF53850">
    <property type="entry name" value="Periplasmic binding protein-like II"/>
    <property type="match status" value="1"/>
</dbReference>
<dbReference type="EMBL" id="MLCB01000186">
    <property type="protein sequence ID" value="OJI92367.1"/>
    <property type="molecule type" value="Genomic_DNA"/>
</dbReference>
<evidence type="ECO:0000313" key="3">
    <source>
        <dbReference type="Proteomes" id="UP000184514"/>
    </source>
</evidence>
<name>A0A1L9NSY1_9RHOB</name>
<feature type="signal peptide" evidence="1">
    <location>
        <begin position="1"/>
        <end position="21"/>
    </location>
</feature>
<gene>
    <name evidence="2" type="ORF">PFRI_34710</name>
</gene>
<proteinExistence type="predicted"/>
<accession>A0A1L9NSY1</accession>
<dbReference type="OrthoDB" id="8111384at2"/>